<keyword evidence="3" id="KW-1185">Reference proteome</keyword>
<reference evidence="3" key="1">
    <citation type="journal article" date="2019" name="Int. J. Syst. Evol. Microbiol.">
        <title>The Global Catalogue of Microorganisms (GCM) 10K type strain sequencing project: providing services to taxonomists for standard genome sequencing and annotation.</title>
        <authorList>
            <consortium name="The Broad Institute Genomics Platform"/>
            <consortium name="The Broad Institute Genome Sequencing Center for Infectious Disease"/>
            <person name="Wu L."/>
            <person name="Ma J."/>
        </authorList>
    </citation>
    <scope>NUCLEOTIDE SEQUENCE [LARGE SCALE GENOMIC DNA]</scope>
    <source>
        <strain evidence="3">CGMCC 1.12923</strain>
    </source>
</reference>
<dbReference type="RefSeq" id="WP_099035952.1">
    <property type="nucleotide sequence ID" value="NZ_BMGJ01000016.1"/>
</dbReference>
<dbReference type="SUPFAM" id="SSF55729">
    <property type="entry name" value="Acyl-CoA N-acyltransferases (Nat)"/>
    <property type="match status" value="1"/>
</dbReference>
<name>A0ABQ1RR09_9ALTE</name>
<dbReference type="Proteomes" id="UP000614272">
    <property type="component" value="Unassembled WGS sequence"/>
</dbReference>
<organism evidence="2 3">
    <name type="scientific">Lacimicrobium alkaliphilum</name>
    <dbReference type="NCBI Taxonomy" id="1526571"/>
    <lineage>
        <taxon>Bacteria</taxon>
        <taxon>Pseudomonadati</taxon>
        <taxon>Pseudomonadota</taxon>
        <taxon>Gammaproteobacteria</taxon>
        <taxon>Alteromonadales</taxon>
        <taxon>Alteromonadaceae</taxon>
        <taxon>Lacimicrobium</taxon>
    </lineage>
</organism>
<evidence type="ECO:0000259" key="1">
    <source>
        <dbReference type="Pfam" id="PF13480"/>
    </source>
</evidence>
<dbReference type="Gene3D" id="3.40.630.30">
    <property type="match status" value="1"/>
</dbReference>
<proteinExistence type="predicted"/>
<evidence type="ECO:0000313" key="2">
    <source>
        <dbReference type="EMBL" id="GGD75321.1"/>
    </source>
</evidence>
<gene>
    <name evidence="2" type="ORF">GCM10011357_32920</name>
</gene>
<comment type="caution">
    <text evidence="2">The sequence shown here is derived from an EMBL/GenBank/DDBJ whole genome shotgun (WGS) entry which is preliminary data.</text>
</comment>
<protein>
    <recommendedName>
        <fullName evidence="1">BioF2-like acetyltransferase domain-containing protein</fullName>
    </recommendedName>
</protein>
<dbReference type="Pfam" id="PF13480">
    <property type="entry name" value="Acetyltransf_6"/>
    <property type="match status" value="1"/>
</dbReference>
<evidence type="ECO:0000313" key="3">
    <source>
        <dbReference type="Proteomes" id="UP000614272"/>
    </source>
</evidence>
<dbReference type="EMBL" id="BMGJ01000016">
    <property type="protein sequence ID" value="GGD75321.1"/>
    <property type="molecule type" value="Genomic_DNA"/>
</dbReference>
<dbReference type="InterPro" id="IPR038740">
    <property type="entry name" value="BioF2-like_GNAT_dom"/>
</dbReference>
<feature type="domain" description="BioF2-like acetyltransferase" evidence="1">
    <location>
        <begin position="173"/>
        <end position="313"/>
    </location>
</feature>
<dbReference type="InterPro" id="IPR016181">
    <property type="entry name" value="Acyl_CoA_acyltransferase"/>
</dbReference>
<sequence length="355" mass="42035">MTATYKVFSGFDEFDFERAVSDKGLSQVPLFIRSEWFRIYEQYAGQPGASKIVEYQYSNGEFALLPFKQLEQDYKLFKIKHLYSMSNYYSPMFGLCTEEEETPDCKEVVAVASGFFDKFDLINICPLTHEQALLWKSAFDSAGFKSYIYYYSVNWFHDDIEGVDSFWAQRSSRLKNTIKRKRRKLEKLGEYKVVLTDTMDSDLEMLLNDYHQVYAKSWKQREASTEFIDQICRYQKSQGELRFGFVYHFEKPVAVQLWFVNDRTAYIYKLAYDEQYTHLSVGTVLSAAIFEYVIANDRVTKIDFLTGDDPYKQDWMNKCQKLYGVQVCNKRRSIGMINIFYNYLSDIRKRLLSKR</sequence>
<accession>A0ABQ1RR09</accession>